<dbReference type="EMBL" id="MPUK01000001">
    <property type="protein sequence ID" value="ONH69967.1"/>
    <property type="molecule type" value="Genomic_DNA"/>
</dbReference>
<dbReference type="Pfam" id="PF16899">
    <property type="entry name" value="Cyclin_C_2"/>
    <property type="match status" value="1"/>
</dbReference>
<reference evidence="5" key="1">
    <citation type="journal article" date="2014" name="Genome Announc.">
        <title>Genome sequence of the yeast Cyberlindnera fabianii (Hansenula fabianii).</title>
        <authorList>
            <person name="Freel K.C."/>
            <person name="Sarilar V."/>
            <person name="Neuveglise C."/>
            <person name="Devillers H."/>
            <person name="Friedrich A."/>
            <person name="Schacherer J."/>
        </authorList>
    </citation>
    <scope>NUCLEOTIDE SEQUENCE</scope>
    <source>
        <strain evidence="5">YJS4271</strain>
    </source>
</reference>
<dbReference type="InterPro" id="IPR006671">
    <property type="entry name" value="Cyclin_N"/>
</dbReference>
<dbReference type="Pfam" id="PF00134">
    <property type="entry name" value="Cyclin_N"/>
    <property type="match status" value="1"/>
</dbReference>
<dbReference type="EMBL" id="LK052886">
    <property type="protein sequence ID" value="CDR37634.1"/>
    <property type="molecule type" value="Genomic_DNA"/>
</dbReference>
<dbReference type="STRING" id="36022.A0A061ASC6"/>
<feature type="domain" description="Cyclin-like" evidence="4">
    <location>
        <begin position="86"/>
        <end position="170"/>
    </location>
</feature>
<evidence type="ECO:0000256" key="2">
    <source>
        <dbReference type="RuleBase" id="RU000383"/>
    </source>
</evidence>
<dbReference type="GO" id="GO:0006357">
    <property type="term" value="P:regulation of transcription by RNA polymerase II"/>
    <property type="evidence" value="ECO:0007669"/>
    <property type="project" value="InterPro"/>
</dbReference>
<dbReference type="VEuPathDB" id="FungiDB:BON22_0241"/>
<dbReference type="Proteomes" id="UP000189513">
    <property type="component" value="Unassembled WGS sequence"/>
</dbReference>
<keyword evidence="7" id="KW-1185">Reference proteome</keyword>
<organism evidence="5">
    <name type="scientific">Cyberlindnera fabianii</name>
    <name type="common">Yeast</name>
    <name type="synonym">Hansenula fabianii</name>
    <dbReference type="NCBI Taxonomy" id="36022"/>
    <lineage>
        <taxon>Eukaryota</taxon>
        <taxon>Fungi</taxon>
        <taxon>Dikarya</taxon>
        <taxon>Ascomycota</taxon>
        <taxon>Saccharomycotina</taxon>
        <taxon>Saccharomycetes</taxon>
        <taxon>Phaffomycetales</taxon>
        <taxon>Phaffomycetaceae</taxon>
        <taxon>Cyberlindnera</taxon>
    </lineage>
</organism>
<reference evidence="7" key="2">
    <citation type="journal article" date="2017" name="Genome Announc.">
        <title>Genome sequences of Cyberlindnera fabianii 65, Pichia kudriavzevii 129, and Saccharomyces cerevisiae 131 isolated from fermented masau fruits in Zimbabwe.</title>
        <authorList>
            <person name="van Rijswijck I.M.H."/>
            <person name="Derks M.F.L."/>
            <person name="Abee T."/>
            <person name="de Ridder D."/>
            <person name="Smid E.J."/>
        </authorList>
    </citation>
    <scope>NUCLEOTIDE SEQUENCE [LARGE SCALE GENOMIC DNA]</scope>
    <source>
        <strain evidence="7">65</strain>
    </source>
</reference>
<dbReference type="InterPro" id="IPR013763">
    <property type="entry name" value="Cyclin-like_dom"/>
</dbReference>
<proteinExistence type="inferred from homology"/>
<dbReference type="InterPro" id="IPR036915">
    <property type="entry name" value="Cyclin-like_sf"/>
</dbReference>
<comment type="similarity">
    <text evidence="2">Belongs to the cyclin family.</text>
</comment>
<dbReference type="OrthoDB" id="340962at2759"/>
<dbReference type="CDD" id="cd20525">
    <property type="entry name" value="CYCLIN_CCNH_rpt2"/>
    <property type="match status" value="1"/>
</dbReference>
<evidence type="ECO:0000313" key="5">
    <source>
        <dbReference type="EMBL" id="CDR37634.1"/>
    </source>
</evidence>
<dbReference type="AlphaFoldDB" id="A0A061ASC6"/>
<feature type="region of interest" description="Disordered" evidence="3">
    <location>
        <begin position="324"/>
        <end position="346"/>
    </location>
</feature>
<dbReference type="PANTHER" id="PTHR10026">
    <property type="entry name" value="CYCLIN"/>
    <property type="match status" value="1"/>
</dbReference>
<protein>
    <submittedName>
        <fullName evidence="5">CYFA0S01e13784g1_1</fullName>
    </submittedName>
    <submittedName>
        <fullName evidence="6">Cyclin CCL1</fullName>
    </submittedName>
</protein>
<dbReference type="CDD" id="cd20524">
    <property type="entry name" value="CYCLIN_CCNH_rpt1"/>
    <property type="match status" value="1"/>
</dbReference>
<dbReference type="Gene3D" id="1.10.472.10">
    <property type="entry name" value="Cyclin-like"/>
    <property type="match status" value="2"/>
</dbReference>
<evidence type="ECO:0000313" key="7">
    <source>
        <dbReference type="Proteomes" id="UP000189513"/>
    </source>
</evidence>
<dbReference type="SMART" id="SM00385">
    <property type="entry name" value="CYCLIN"/>
    <property type="match status" value="1"/>
</dbReference>
<dbReference type="OMA" id="FRVEQNT"/>
<evidence type="ECO:0000256" key="1">
    <source>
        <dbReference type="ARBA" id="ARBA00023127"/>
    </source>
</evidence>
<gene>
    <name evidence="6" type="ORF">BON22_0241</name>
    <name evidence="5" type="ORF">CYFA0S_01e13784g</name>
</gene>
<evidence type="ECO:0000313" key="6">
    <source>
        <dbReference type="EMBL" id="ONH69967.1"/>
    </source>
</evidence>
<name>A0A061ASC6_CYBFA</name>
<feature type="compositionally biased region" description="Basic and acidic residues" evidence="3">
    <location>
        <begin position="334"/>
        <end position="346"/>
    </location>
</feature>
<reference evidence="6" key="3">
    <citation type="submission" date="2017-01" db="EMBL/GenBank/DDBJ databases">
        <authorList>
            <person name="Mah S.A."/>
            <person name="Swanson W.J."/>
            <person name="Moy G.W."/>
            <person name="Vacquier V.D."/>
        </authorList>
    </citation>
    <scope>NUCLEOTIDE SEQUENCE [LARGE SCALE GENOMIC DNA]</scope>
    <source>
        <strain evidence="6">65</strain>
    </source>
</reference>
<keyword evidence="1 2" id="KW-0195">Cyclin</keyword>
<evidence type="ECO:0000256" key="3">
    <source>
        <dbReference type="SAM" id="MobiDB-lite"/>
    </source>
</evidence>
<dbReference type="SUPFAM" id="SSF47954">
    <property type="entry name" value="Cyclin-like"/>
    <property type="match status" value="2"/>
</dbReference>
<dbReference type="GO" id="GO:0016538">
    <property type="term" value="F:cyclin-dependent protein serine/threonine kinase regulator activity"/>
    <property type="evidence" value="ECO:0007669"/>
    <property type="project" value="InterPro"/>
</dbReference>
<dbReference type="InterPro" id="IPR031658">
    <property type="entry name" value="Cyclin_C_2"/>
</dbReference>
<evidence type="ECO:0000259" key="4">
    <source>
        <dbReference type="SMART" id="SM00385"/>
    </source>
</evidence>
<sequence length="346" mass="39489">MTSASSTPTPTPVPRVTFDDLYRRSTQYRMWSFTKEELADVRTKVNAQGHLKVDERLAKTPEVDPSLIEKVSVEEELELVSFHLRGSLTKLSGFFNMPSQVRATAVSFFRKFYLVHSVLEYHPKFVLLTCLFLAAKSENYFISINTFCKKLAKMSVAPESILNLEFTILESLKFTLLTHHPFRPLYGFFFDIQDTLGSSISQKELGSVYDAARTLVNEALISDVVYHFTPPQIALACFKEINSEITMKYLEKKFNHTIKEEPDAENENSVQEVPRTDYDMLLEVINECQVMIKTAKNPTKEKAVAIDKKVQFCINPALVLKRKRESPGAVETEDPNKRLRTESPAV</sequence>
<dbReference type="InterPro" id="IPR043198">
    <property type="entry name" value="Cyclin/Ssn8"/>
</dbReference>
<accession>A0A061ASC6</accession>